<dbReference type="PANTHER" id="PTHR37489">
    <property type="entry name" value="DUF3500 DOMAIN-CONTAINING PROTEIN"/>
    <property type="match status" value="1"/>
</dbReference>
<keyword evidence="2" id="KW-1185">Reference proteome</keyword>
<dbReference type="RefSeq" id="WP_345067868.1">
    <property type="nucleotide sequence ID" value="NZ_BAABCN010000008.1"/>
</dbReference>
<evidence type="ECO:0000313" key="2">
    <source>
        <dbReference type="Proteomes" id="UP001501803"/>
    </source>
</evidence>
<gene>
    <name evidence="1" type="ORF">GCM10022381_28390</name>
</gene>
<sequence length="414" mass="46639">MSAQEFRQYLFPSDDARINSVKGLDAYQYREAAKQDPFTGGLIDGWKQLYPQPFYGVTSDGARIPGLFALADALPGEEAPTAAMVEAADVLLESLTAEQADRIRYPIDAVEWQSWANPEFMQYDTGLRLEALDQGTRDRIFSVIEASLSDAGFKLIRDLMRINGFLGEIIDLSNIMNEFSYNFAIYGEPSAVRPWGWQIFGHHAAINCLVVGTQLVMTPVFFGAEPNRIDEGPREGTTAFDDHIEHGRLLMNSLSPRLQERALVYREMVDPHMPEGRVHPGDERHLAGAFQDNRVIPYEGVRVSELNGESRALVDAIVADFTDYLPSGPAAARQREISEHYDETWFSWIGGWGPTDVFYYRLQSPVLVLELDHHTGVFLSNELPARFHVHTVMRTPNGNDYGRELVRQFPAMHG</sequence>
<name>A0ABP7KS94_9MICO</name>
<dbReference type="EMBL" id="BAABCN010000008">
    <property type="protein sequence ID" value="GAA3884521.1"/>
    <property type="molecule type" value="Genomic_DNA"/>
</dbReference>
<accession>A0ABP7KS94</accession>
<evidence type="ECO:0000313" key="1">
    <source>
        <dbReference type="EMBL" id="GAA3884521.1"/>
    </source>
</evidence>
<organism evidence="1 2">
    <name type="scientific">Leifsonia kafniensis</name>
    <dbReference type="NCBI Taxonomy" id="475957"/>
    <lineage>
        <taxon>Bacteria</taxon>
        <taxon>Bacillati</taxon>
        <taxon>Actinomycetota</taxon>
        <taxon>Actinomycetes</taxon>
        <taxon>Micrococcales</taxon>
        <taxon>Microbacteriaceae</taxon>
        <taxon>Leifsonia</taxon>
    </lineage>
</organism>
<dbReference type="Proteomes" id="UP001501803">
    <property type="component" value="Unassembled WGS sequence"/>
</dbReference>
<protein>
    <submittedName>
        <fullName evidence="1">DUF3500 domain-containing protein</fullName>
    </submittedName>
</protein>
<dbReference type="PANTHER" id="PTHR37489:SF1">
    <property type="entry name" value="DUF3500 DOMAIN-CONTAINING PROTEIN"/>
    <property type="match status" value="1"/>
</dbReference>
<reference evidence="2" key="1">
    <citation type="journal article" date="2019" name="Int. J. Syst. Evol. Microbiol.">
        <title>The Global Catalogue of Microorganisms (GCM) 10K type strain sequencing project: providing services to taxonomists for standard genome sequencing and annotation.</title>
        <authorList>
            <consortium name="The Broad Institute Genomics Platform"/>
            <consortium name="The Broad Institute Genome Sequencing Center for Infectious Disease"/>
            <person name="Wu L."/>
            <person name="Ma J."/>
        </authorList>
    </citation>
    <scope>NUCLEOTIDE SEQUENCE [LARGE SCALE GENOMIC DNA]</scope>
    <source>
        <strain evidence="2">JCM 17021</strain>
    </source>
</reference>
<comment type="caution">
    <text evidence="1">The sequence shown here is derived from an EMBL/GenBank/DDBJ whole genome shotgun (WGS) entry which is preliminary data.</text>
</comment>
<dbReference type="Pfam" id="PF12006">
    <property type="entry name" value="DUF3500"/>
    <property type="match status" value="1"/>
</dbReference>
<proteinExistence type="predicted"/>
<dbReference type="InterPro" id="IPR021889">
    <property type="entry name" value="DUF3500"/>
</dbReference>